<organism evidence="2 3">
    <name type="scientific">Gordonia phage Nyceirae</name>
    <dbReference type="NCBI Taxonomy" id="1887651"/>
    <lineage>
        <taxon>Viruses</taxon>
        <taxon>Duplodnaviria</taxon>
        <taxon>Heunggongvirae</taxon>
        <taxon>Uroviricota</taxon>
        <taxon>Caudoviricetes</taxon>
        <taxon>Nyceiraevirus</taxon>
        <taxon>Nyceiraevirus nyceirae</taxon>
    </lineage>
</organism>
<evidence type="ECO:0000259" key="1">
    <source>
        <dbReference type="Pfam" id="PF12728"/>
    </source>
</evidence>
<dbReference type="NCBIfam" id="TIGR01764">
    <property type="entry name" value="excise"/>
    <property type="match status" value="1"/>
</dbReference>
<dbReference type="InterPro" id="IPR010093">
    <property type="entry name" value="SinI_DNA-bd"/>
</dbReference>
<dbReference type="EMBL" id="KX557282">
    <property type="protein sequence ID" value="AON97401.1"/>
    <property type="molecule type" value="Genomic_DNA"/>
</dbReference>
<dbReference type="SUPFAM" id="SSF46955">
    <property type="entry name" value="Putative DNA-binding domain"/>
    <property type="match status" value="1"/>
</dbReference>
<dbReference type="Proteomes" id="UP000201968">
    <property type="component" value="Segment"/>
</dbReference>
<evidence type="ECO:0000313" key="3">
    <source>
        <dbReference type="Proteomes" id="UP000201968"/>
    </source>
</evidence>
<keyword evidence="3" id="KW-1185">Reference proteome</keyword>
<dbReference type="InterPro" id="IPR009061">
    <property type="entry name" value="DNA-bd_dom_put_sf"/>
</dbReference>
<proteinExistence type="predicted"/>
<dbReference type="KEGG" id="vg:29078403"/>
<gene>
    <name evidence="2" type="primary">38</name>
    <name evidence="2" type="ORF">SEA_NYCEIRAE_38</name>
</gene>
<feature type="domain" description="Helix-turn-helix" evidence="1">
    <location>
        <begin position="22"/>
        <end position="68"/>
    </location>
</feature>
<dbReference type="InterPro" id="IPR041657">
    <property type="entry name" value="HTH_17"/>
</dbReference>
<dbReference type="RefSeq" id="YP_009277956.1">
    <property type="nucleotide sequence ID" value="NC_031004.1"/>
</dbReference>
<reference evidence="3" key="1">
    <citation type="submission" date="2016-07" db="EMBL/GenBank/DDBJ databases">
        <authorList>
            <person name="Florea S."/>
            <person name="Webb J.S."/>
            <person name="Jaromczyk J."/>
            <person name="Schardl C.L."/>
        </authorList>
    </citation>
    <scope>NUCLEOTIDE SEQUENCE [LARGE SCALE GENOMIC DNA]</scope>
</reference>
<dbReference type="GO" id="GO:0003677">
    <property type="term" value="F:DNA binding"/>
    <property type="evidence" value="ECO:0007669"/>
    <property type="project" value="InterPro"/>
</dbReference>
<name>A0A1C9EHY7_9CAUD</name>
<protein>
    <submittedName>
        <fullName evidence="2">LamD-like</fullName>
    </submittedName>
</protein>
<evidence type="ECO:0000313" key="2">
    <source>
        <dbReference type="EMBL" id="AON97401.1"/>
    </source>
</evidence>
<dbReference type="Pfam" id="PF12728">
    <property type="entry name" value="HTH_17"/>
    <property type="match status" value="1"/>
</dbReference>
<accession>A0A1C9EHY7</accession>
<dbReference type="Gene3D" id="1.10.1660.10">
    <property type="match status" value="1"/>
</dbReference>
<sequence length="75" mass="8099">MSLMNDVVGITSSEDPPISTLEAARVLGVVPVTVQRWARQGVIAAEKMPGKTGAYIIRRSELERFRSARADGASQ</sequence>
<dbReference type="GeneID" id="29078403"/>